<accession>A0A4E9FJ22</accession>
<reference evidence="2" key="2">
    <citation type="submission" date="2019-04" db="EMBL/GenBank/DDBJ databases">
        <authorList>
            <person name="Howe K."/>
            <person name="Paulini M."/>
            <person name="Williams G."/>
        </authorList>
    </citation>
    <scope>NUCLEOTIDE SEQUENCE [LARGE SCALE GENOMIC DNA]</scope>
    <source>
        <strain evidence="2">FR3</strain>
    </source>
</reference>
<organism evidence="2">
    <name type="scientific">Brugia malayi</name>
    <name type="common">Filarial nematode worm</name>
    <dbReference type="NCBI Taxonomy" id="6279"/>
    <lineage>
        <taxon>Eukaryota</taxon>
        <taxon>Metazoa</taxon>
        <taxon>Ecdysozoa</taxon>
        <taxon>Nematoda</taxon>
        <taxon>Chromadorea</taxon>
        <taxon>Rhabditida</taxon>
        <taxon>Spirurina</taxon>
        <taxon>Spiruromorpha</taxon>
        <taxon>Filarioidea</taxon>
        <taxon>Onchocercidae</taxon>
        <taxon>Brugia</taxon>
    </lineage>
</organism>
<dbReference type="EMBL" id="CAAKNF010000193">
    <property type="protein sequence ID" value="VIO94840.1"/>
    <property type="molecule type" value="Genomic_DNA"/>
</dbReference>
<keyword evidence="1" id="KW-0812">Transmembrane</keyword>
<evidence type="ECO:0000256" key="1">
    <source>
        <dbReference type="SAM" id="Phobius"/>
    </source>
</evidence>
<evidence type="ECO:0000313" key="2">
    <source>
        <dbReference type="EMBL" id="VIO94840.1"/>
    </source>
</evidence>
<dbReference type="KEGG" id="bmy:BM_BM1311"/>
<feature type="transmembrane region" description="Helical" evidence="1">
    <location>
        <begin position="62"/>
        <end position="85"/>
    </location>
</feature>
<dbReference type="RefSeq" id="XP_042935242.1">
    <property type="nucleotide sequence ID" value="XM_043079308.1"/>
</dbReference>
<dbReference type="AlphaFoldDB" id="A0A4E9FJ22"/>
<dbReference type="GeneID" id="66057774"/>
<dbReference type="CTD" id="66057774"/>
<dbReference type="OrthoDB" id="10414235at2759"/>
<reference evidence="3" key="1">
    <citation type="journal article" date="2007" name="Science">
        <title>Draft genome of the filarial nematode parasite Brugia malayi.</title>
        <authorList>
            <person name="Ghedin E."/>
            <person name="Wang S."/>
            <person name="Spiro D."/>
            <person name="Caler E."/>
            <person name="Zhao Q."/>
            <person name="Crabtree J."/>
            <person name="Allen J.E."/>
            <person name="Delcher A.L."/>
            <person name="Guiliano D.B."/>
            <person name="Miranda-Saavedra D."/>
            <person name="Angiuoli S.V."/>
            <person name="Creasy T."/>
            <person name="Amedeo P."/>
            <person name="Haas B."/>
            <person name="El-Sayed N.M."/>
            <person name="Wortman J.R."/>
            <person name="Feldblyum T."/>
            <person name="Tallon L."/>
            <person name="Schatz M."/>
            <person name="Shumway M."/>
            <person name="Koo H."/>
            <person name="Salzberg S.L."/>
            <person name="Schobel S."/>
            <person name="Pertea M."/>
            <person name="Pop M."/>
            <person name="White O."/>
            <person name="Barton G.J."/>
            <person name="Carlow C.K."/>
            <person name="Crawford M.J."/>
            <person name="Daub J."/>
            <person name="Dimmic M.W."/>
            <person name="Estes C.F."/>
            <person name="Foster J.M."/>
            <person name="Ganatra M."/>
            <person name="Gregory W.F."/>
            <person name="Johnson N.M."/>
            <person name="Jin J."/>
            <person name="Komuniecki R."/>
            <person name="Korf I."/>
            <person name="Kumar S."/>
            <person name="Laney S."/>
            <person name="Li B.W."/>
            <person name="Li W."/>
            <person name="Lindblom T.H."/>
            <person name="Lustigman S."/>
            <person name="Ma D."/>
            <person name="Maina C.V."/>
            <person name="Martin D.M."/>
            <person name="McCarter J.P."/>
            <person name="McReynolds L."/>
            <person name="Mitreva M."/>
            <person name="Nutman T.B."/>
            <person name="Parkinson J."/>
            <person name="Peregrin-Alvarez J.M."/>
            <person name="Poole C."/>
            <person name="Ren Q."/>
            <person name="Saunders L."/>
            <person name="Sluder A.E."/>
            <person name="Smith K."/>
            <person name="Stanke M."/>
            <person name="Unnasch T.R."/>
            <person name="Ware J."/>
            <person name="Wei A.D."/>
            <person name="Weil G."/>
            <person name="Williams D.J."/>
            <person name="Zhang Y."/>
            <person name="Williams S.A."/>
            <person name="Fraser-Liggett C."/>
            <person name="Slatko B."/>
            <person name="Blaxter M.L."/>
            <person name="Scott A.L."/>
        </authorList>
    </citation>
    <scope>NUCLEOTIDE SEQUENCE</scope>
    <source>
        <strain evidence="3">FR3</strain>
    </source>
</reference>
<proteinExistence type="predicted"/>
<keyword evidence="1" id="KW-1133">Transmembrane helix</keyword>
<dbReference type="WBParaSite" id="Bm1311.1">
    <property type="protein sequence ID" value="Bm1311.1"/>
    <property type="gene ID" value="WBGene00221572"/>
</dbReference>
<protein>
    <submittedName>
        <fullName evidence="2 4">Uncharacterized protein</fullName>
    </submittedName>
</protein>
<feature type="transmembrane region" description="Helical" evidence="1">
    <location>
        <begin position="132"/>
        <end position="155"/>
    </location>
</feature>
<dbReference type="Proteomes" id="UP000006672">
    <property type="component" value="Unassembled WGS sequence"/>
</dbReference>
<sequence length="183" mass="21204">MHQFEKPKRLQQIILPPYINRGQQRIIREKQKNISSVPFLDVELCYWYKVGCKQRGIHSRPYTYAVITLESLLILIVFLLLAIILQSINASPDAPINAFITQRNYFLRIQNSIATKRLVRSIDEYFYKQYRYLINGTIPISPSLIMIAMAAIMILTGPEEKDHCRNRLASIASDSIMQCNTLV</sequence>
<evidence type="ECO:0000313" key="4">
    <source>
        <dbReference type="WBParaSite" id="Bm1311.1"/>
    </source>
</evidence>
<evidence type="ECO:0000313" key="3">
    <source>
        <dbReference type="Proteomes" id="UP000006672"/>
    </source>
</evidence>
<gene>
    <name evidence="2" type="primary">Bm1311</name>
    <name evidence="2" type="ORF">BM_BM1311</name>
</gene>
<reference evidence="4" key="3">
    <citation type="submission" date="2022-04" db="UniProtKB">
        <authorList>
            <consortium name="WormBaseParasite"/>
        </authorList>
    </citation>
    <scope>IDENTIFICATION</scope>
</reference>
<keyword evidence="3" id="KW-1185">Reference proteome</keyword>
<keyword evidence="1" id="KW-0472">Membrane</keyword>
<accession>A0A8L7YIM4</accession>
<name>A0A4E9FJ22_BRUMA</name>